<gene>
    <name evidence="1" type="ORF">EGW08_000970</name>
</gene>
<protein>
    <submittedName>
        <fullName evidence="1">Uncharacterized protein</fullName>
    </submittedName>
</protein>
<name>A0A3S1BTY2_ELYCH</name>
<evidence type="ECO:0000313" key="1">
    <source>
        <dbReference type="EMBL" id="RUS91258.1"/>
    </source>
</evidence>
<comment type="caution">
    <text evidence="1">The sequence shown here is derived from an EMBL/GenBank/DDBJ whole genome shotgun (WGS) entry which is preliminary data.</text>
</comment>
<organism evidence="1 2">
    <name type="scientific">Elysia chlorotica</name>
    <name type="common">Eastern emerald elysia</name>
    <name type="synonym">Sea slug</name>
    <dbReference type="NCBI Taxonomy" id="188477"/>
    <lineage>
        <taxon>Eukaryota</taxon>
        <taxon>Metazoa</taxon>
        <taxon>Spiralia</taxon>
        <taxon>Lophotrochozoa</taxon>
        <taxon>Mollusca</taxon>
        <taxon>Gastropoda</taxon>
        <taxon>Heterobranchia</taxon>
        <taxon>Euthyneura</taxon>
        <taxon>Panpulmonata</taxon>
        <taxon>Sacoglossa</taxon>
        <taxon>Placobranchoidea</taxon>
        <taxon>Plakobranchidae</taxon>
        <taxon>Elysia</taxon>
    </lineage>
</organism>
<sequence>MAPELSGHVTSMAPELKDHFISMGKSCFSVASQENSNVPSGFFKLVMILHFAGASGSEFQLWKEDNGQQRIGNVHRLVDKATLCHKAATLRGARTRHLGGRGMDWLKSANILPGLLFTWANTAREPPGLNRPVLAAQVSTVPAPGTQQAPKHGTGATGIKSASIGRPSLLLEVQANIFYNDIVYNVAALPLSKTYFPVRICLKKYLTQISE</sequence>
<proteinExistence type="predicted"/>
<dbReference type="Proteomes" id="UP000271974">
    <property type="component" value="Unassembled WGS sequence"/>
</dbReference>
<dbReference type="EMBL" id="RQTK01000015">
    <property type="protein sequence ID" value="RUS91258.1"/>
    <property type="molecule type" value="Genomic_DNA"/>
</dbReference>
<evidence type="ECO:0000313" key="2">
    <source>
        <dbReference type="Proteomes" id="UP000271974"/>
    </source>
</evidence>
<keyword evidence="2" id="KW-1185">Reference proteome</keyword>
<reference evidence="1 2" key="1">
    <citation type="submission" date="2019-01" db="EMBL/GenBank/DDBJ databases">
        <title>A draft genome assembly of the solar-powered sea slug Elysia chlorotica.</title>
        <authorList>
            <person name="Cai H."/>
            <person name="Li Q."/>
            <person name="Fang X."/>
            <person name="Li J."/>
            <person name="Curtis N.E."/>
            <person name="Altenburger A."/>
            <person name="Shibata T."/>
            <person name="Feng M."/>
            <person name="Maeda T."/>
            <person name="Schwartz J.A."/>
            <person name="Shigenobu S."/>
            <person name="Lundholm N."/>
            <person name="Nishiyama T."/>
            <person name="Yang H."/>
            <person name="Hasebe M."/>
            <person name="Li S."/>
            <person name="Pierce S.K."/>
            <person name="Wang J."/>
        </authorList>
    </citation>
    <scope>NUCLEOTIDE SEQUENCE [LARGE SCALE GENOMIC DNA]</scope>
    <source>
        <strain evidence="1">EC2010</strain>
        <tissue evidence="1">Whole organism of an adult</tissue>
    </source>
</reference>
<dbReference type="AlphaFoldDB" id="A0A3S1BTY2"/>
<accession>A0A3S1BTY2</accession>